<sequence length="65" mass="7110">MKLIVNSQSHEVAAETLAALMIELDFEGGWLATALNGEVVPARERDRCRLTEGDRIEILSPMQGG</sequence>
<dbReference type="InterPro" id="IPR012675">
    <property type="entry name" value="Beta-grasp_dom_sf"/>
</dbReference>
<name>A0A1C2E349_9HYPH</name>
<dbReference type="Gene3D" id="3.10.20.30">
    <property type="match status" value="1"/>
</dbReference>
<accession>A0A1C2E349</accession>
<dbReference type="PANTHER" id="PTHR34472:SF1">
    <property type="entry name" value="SULFUR CARRIER PROTEIN THIS"/>
    <property type="match status" value="1"/>
</dbReference>
<dbReference type="STRING" id="1566387.QV13_07110"/>
<protein>
    <submittedName>
        <fullName evidence="1">Thiamine biosynthesis protein ThiS</fullName>
    </submittedName>
</protein>
<dbReference type="InterPro" id="IPR010035">
    <property type="entry name" value="Thi_S"/>
</dbReference>
<dbReference type="OrthoDB" id="197113at2"/>
<dbReference type="RefSeq" id="WP_065997114.1">
    <property type="nucleotide sequence ID" value="NZ_MDEO01000028.1"/>
</dbReference>
<gene>
    <name evidence="1" type="ORF">QV13_07110</name>
</gene>
<dbReference type="NCBIfam" id="TIGR01683">
    <property type="entry name" value="thiS"/>
    <property type="match status" value="1"/>
</dbReference>
<dbReference type="Pfam" id="PF02597">
    <property type="entry name" value="ThiS"/>
    <property type="match status" value="1"/>
</dbReference>
<reference evidence="1 2" key="1">
    <citation type="submission" date="2016-08" db="EMBL/GenBank/DDBJ databases">
        <title>Whole genome sequence of Mesorhizobium sp. strain UASWS1009 isolated from industrial sewage.</title>
        <authorList>
            <person name="Crovadore J."/>
            <person name="Calmin G."/>
            <person name="Chablais R."/>
            <person name="Cochard B."/>
            <person name="Lefort F."/>
        </authorList>
    </citation>
    <scope>NUCLEOTIDE SEQUENCE [LARGE SCALE GENOMIC DNA]</scope>
    <source>
        <strain evidence="1 2">UASWS1009</strain>
    </source>
</reference>
<comment type="caution">
    <text evidence="1">The sequence shown here is derived from an EMBL/GenBank/DDBJ whole genome shotgun (WGS) entry which is preliminary data.</text>
</comment>
<dbReference type="InterPro" id="IPR003749">
    <property type="entry name" value="ThiS/MoaD-like"/>
</dbReference>
<evidence type="ECO:0000313" key="1">
    <source>
        <dbReference type="EMBL" id="OCX21424.1"/>
    </source>
</evidence>
<dbReference type="EMBL" id="MDEO01000028">
    <property type="protein sequence ID" value="OCX21424.1"/>
    <property type="molecule type" value="Genomic_DNA"/>
</dbReference>
<dbReference type="SUPFAM" id="SSF54285">
    <property type="entry name" value="MoaD/ThiS"/>
    <property type="match status" value="1"/>
</dbReference>
<dbReference type="AlphaFoldDB" id="A0A1C2E349"/>
<keyword evidence="2" id="KW-1185">Reference proteome</keyword>
<dbReference type="InterPro" id="IPR016155">
    <property type="entry name" value="Mopterin_synth/thiamin_S_b"/>
</dbReference>
<dbReference type="Proteomes" id="UP000094412">
    <property type="component" value="Unassembled WGS sequence"/>
</dbReference>
<dbReference type="PANTHER" id="PTHR34472">
    <property type="entry name" value="SULFUR CARRIER PROTEIN THIS"/>
    <property type="match status" value="1"/>
</dbReference>
<organism evidence="1 2">
    <name type="scientific">Mesorhizobium hungaricum</name>
    <dbReference type="NCBI Taxonomy" id="1566387"/>
    <lineage>
        <taxon>Bacteria</taxon>
        <taxon>Pseudomonadati</taxon>
        <taxon>Pseudomonadota</taxon>
        <taxon>Alphaproteobacteria</taxon>
        <taxon>Hyphomicrobiales</taxon>
        <taxon>Phyllobacteriaceae</taxon>
        <taxon>Mesorhizobium</taxon>
    </lineage>
</organism>
<dbReference type="CDD" id="cd00565">
    <property type="entry name" value="Ubl_ThiS"/>
    <property type="match status" value="1"/>
</dbReference>
<proteinExistence type="predicted"/>
<evidence type="ECO:0000313" key="2">
    <source>
        <dbReference type="Proteomes" id="UP000094412"/>
    </source>
</evidence>